<keyword evidence="10 13" id="KW-0408">Iron</keyword>
<dbReference type="GO" id="GO:0020037">
    <property type="term" value="F:heme binding"/>
    <property type="evidence" value="ECO:0007669"/>
    <property type="project" value="InterPro"/>
</dbReference>
<organism evidence="14 15">
    <name type="scientific">Tribolium castaneum</name>
    <name type="common">Red flour beetle</name>
    <dbReference type="NCBI Taxonomy" id="7070"/>
    <lineage>
        <taxon>Eukaryota</taxon>
        <taxon>Metazoa</taxon>
        <taxon>Ecdysozoa</taxon>
        <taxon>Arthropoda</taxon>
        <taxon>Hexapoda</taxon>
        <taxon>Insecta</taxon>
        <taxon>Pterygota</taxon>
        <taxon>Neoptera</taxon>
        <taxon>Endopterygota</taxon>
        <taxon>Coleoptera</taxon>
        <taxon>Polyphaga</taxon>
        <taxon>Cucujiformia</taxon>
        <taxon>Tenebrionidae</taxon>
        <taxon>Tenebrionidae incertae sedis</taxon>
        <taxon>Tribolium</taxon>
    </lineage>
</organism>
<evidence type="ECO:0000313" key="15">
    <source>
        <dbReference type="Proteomes" id="UP000007266"/>
    </source>
</evidence>
<keyword evidence="8" id="KW-0492">Microsome</keyword>
<evidence type="ECO:0000256" key="4">
    <source>
        <dbReference type="ARBA" id="ARBA00010617"/>
    </source>
</evidence>
<dbReference type="PRINTS" id="PR00385">
    <property type="entry name" value="P450"/>
</dbReference>
<dbReference type="InterPro" id="IPR002402">
    <property type="entry name" value="Cyt_P450_E_grp-II"/>
</dbReference>
<dbReference type="SMR" id="A0A139WCJ4"/>
<dbReference type="InterPro" id="IPR001128">
    <property type="entry name" value="Cyt_P450"/>
</dbReference>
<dbReference type="InterPro" id="IPR036396">
    <property type="entry name" value="Cyt_P450_sf"/>
</dbReference>
<comment type="cofactor">
    <cofactor evidence="1 13">
        <name>heme</name>
        <dbReference type="ChEBI" id="CHEBI:30413"/>
    </cofactor>
</comment>
<evidence type="ECO:0000256" key="8">
    <source>
        <dbReference type="ARBA" id="ARBA00022848"/>
    </source>
</evidence>
<evidence type="ECO:0000256" key="2">
    <source>
        <dbReference type="ARBA" id="ARBA00004174"/>
    </source>
</evidence>
<dbReference type="InParanoid" id="A0A139WCJ4"/>
<dbReference type="SUPFAM" id="SSF48264">
    <property type="entry name" value="Cytochrome P450"/>
    <property type="match status" value="2"/>
</dbReference>
<dbReference type="GO" id="GO:0004497">
    <property type="term" value="F:monooxygenase activity"/>
    <property type="evidence" value="ECO:0007669"/>
    <property type="project" value="UniProtKB-KW"/>
</dbReference>
<dbReference type="PRINTS" id="PR00464">
    <property type="entry name" value="EP450II"/>
</dbReference>
<evidence type="ECO:0000256" key="7">
    <source>
        <dbReference type="ARBA" id="ARBA00022824"/>
    </source>
</evidence>
<keyword evidence="5 13" id="KW-0349">Heme</keyword>
<comment type="similarity">
    <text evidence="4">Belongs to the cytochrome P450 family.</text>
</comment>
<keyword evidence="12" id="KW-0472">Membrane</keyword>
<evidence type="ECO:0000256" key="9">
    <source>
        <dbReference type="ARBA" id="ARBA00023002"/>
    </source>
</evidence>
<evidence type="ECO:0000256" key="5">
    <source>
        <dbReference type="ARBA" id="ARBA00022617"/>
    </source>
</evidence>
<evidence type="ECO:0000256" key="13">
    <source>
        <dbReference type="PIRSR" id="PIRSR602402-1"/>
    </source>
</evidence>
<comment type="subcellular location">
    <subcellularLocation>
        <location evidence="3">Endoplasmic reticulum membrane</location>
        <topology evidence="3">Peripheral membrane protein</topology>
    </subcellularLocation>
    <subcellularLocation>
        <location evidence="2">Microsome membrane</location>
        <topology evidence="2">Peripheral membrane protein</topology>
    </subcellularLocation>
</comment>
<evidence type="ECO:0000256" key="1">
    <source>
        <dbReference type="ARBA" id="ARBA00001971"/>
    </source>
</evidence>
<evidence type="ECO:0000313" key="14">
    <source>
        <dbReference type="EMBL" id="KYB25688.1"/>
    </source>
</evidence>
<evidence type="ECO:0000256" key="6">
    <source>
        <dbReference type="ARBA" id="ARBA00022723"/>
    </source>
</evidence>
<dbReference type="EMBL" id="KQ971363">
    <property type="protein sequence ID" value="KYB25688.1"/>
    <property type="molecule type" value="Genomic_DNA"/>
</dbReference>
<dbReference type="CDD" id="cd11056">
    <property type="entry name" value="CYP6-like"/>
    <property type="match status" value="1"/>
</dbReference>
<feature type="binding site" description="axial binding residue" evidence="13">
    <location>
        <position position="3046"/>
    </location>
    <ligand>
        <name>heme</name>
        <dbReference type="ChEBI" id="CHEBI:30413"/>
    </ligand>
    <ligandPart>
        <name>Fe</name>
        <dbReference type="ChEBI" id="CHEBI:18248"/>
    </ligandPart>
</feature>
<dbReference type="GO" id="GO:0016705">
    <property type="term" value="F:oxidoreductase activity, acting on paired donors, with incorporation or reduction of molecular oxygen"/>
    <property type="evidence" value="ECO:0007669"/>
    <property type="project" value="InterPro"/>
</dbReference>
<evidence type="ECO:0000256" key="3">
    <source>
        <dbReference type="ARBA" id="ARBA00004406"/>
    </source>
</evidence>
<protein>
    <recommendedName>
        <fullName evidence="16">Ionotropic glutamate receptor C-terminal domain-containing protein</fullName>
    </recommendedName>
</protein>
<evidence type="ECO:0000256" key="10">
    <source>
        <dbReference type="ARBA" id="ARBA00023004"/>
    </source>
</evidence>
<dbReference type="InterPro" id="IPR050476">
    <property type="entry name" value="Insect_CytP450_Detox"/>
</dbReference>
<dbReference type="PROSITE" id="PS00086">
    <property type="entry name" value="CYTOCHROME_P450"/>
    <property type="match status" value="1"/>
</dbReference>
<reference evidence="14 15" key="2">
    <citation type="journal article" date="2010" name="Nucleic Acids Res.">
        <title>BeetleBase in 2010: revisions to provide comprehensive genomic information for Tribolium castaneum.</title>
        <authorList>
            <person name="Kim H.S."/>
            <person name="Murphy T."/>
            <person name="Xia J."/>
            <person name="Caragea D."/>
            <person name="Park Y."/>
            <person name="Beeman R.W."/>
            <person name="Lorenzen M.D."/>
            <person name="Butcher S."/>
            <person name="Manak J.R."/>
            <person name="Brown S.J."/>
        </authorList>
    </citation>
    <scope>GENOME REANNOTATION</scope>
    <source>
        <strain evidence="14 15">Georgia GA2</strain>
    </source>
</reference>
<keyword evidence="6 13" id="KW-0479">Metal-binding</keyword>
<gene>
    <name evidence="14" type="primary">AUGUSTUS-3.0.2_34185</name>
    <name evidence="14" type="ORF">TcasGA2_TC034185</name>
</gene>
<dbReference type="InterPro" id="IPR017972">
    <property type="entry name" value="Cyt_P450_CS"/>
</dbReference>
<proteinExistence type="inferred from homology"/>
<dbReference type="Gene3D" id="1.10.630.10">
    <property type="entry name" value="Cytochrome P450"/>
    <property type="match status" value="2"/>
</dbReference>
<keyword evidence="9" id="KW-0560">Oxidoreductase</keyword>
<keyword evidence="7" id="KW-0256">Endoplasmic reticulum</keyword>
<dbReference type="PANTHER" id="PTHR24292:SF54">
    <property type="entry name" value="CYP9F3-RELATED"/>
    <property type="match status" value="1"/>
</dbReference>
<dbReference type="PANTHER" id="PTHR24292">
    <property type="entry name" value="CYTOCHROME P450"/>
    <property type="match status" value="1"/>
</dbReference>
<keyword evidence="11" id="KW-0503">Monooxygenase</keyword>
<dbReference type="GO" id="GO:0005506">
    <property type="term" value="F:iron ion binding"/>
    <property type="evidence" value="ECO:0007669"/>
    <property type="project" value="InterPro"/>
</dbReference>
<dbReference type="FunFam" id="1.10.630.10:FF:000042">
    <property type="entry name" value="Cytochrome P450"/>
    <property type="match status" value="1"/>
</dbReference>
<dbReference type="GO" id="GO:0005789">
    <property type="term" value="C:endoplasmic reticulum membrane"/>
    <property type="evidence" value="ECO:0007669"/>
    <property type="project" value="UniProtKB-SubCell"/>
</dbReference>
<dbReference type="Pfam" id="PF00067">
    <property type="entry name" value="p450"/>
    <property type="match status" value="2"/>
</dbReference>
<dbReference type="Proteomes" id="UP000007266">
    <property type="component" value="Linkage group 8"/>
</dbReference>
<evidence type="ECO:0008006" key="16">
    <source>
        <dbReference type="Google" id="ProtNLM"/>
    </source>
</evidence>
<keyword evidence="15" id="KW-1185">Reference proteome</keyword>
<name>A0A139WCJ4_TRICA</name>
<evidence type="ECO:0000256" key="11">
    <source>
        <dbReference type="ARBA" id="ARBA00023033"/>
    </source>
</evidence>
<evidence type="ECO:0000256" key="12">
    <source>
        <dbReference type="ARBA" id="ARBA00023136"/>
    </source>
</evidence>
<dbReference type="SUPFAM" id="SSF53850">
    <property type="entry name" value="Periplasmic binding protein-like II"/>
    <property type="match status" value="3"/>
</dbReference>
<reference evidence="14 15" key="1">
    <citation type="journal article" date="2008" name="Nature">
        <title>The genome of the model beetle and pest Tribolium castaneum.</title>
        <authorList>
            <consortium name="Tribolium Genome Sequencing Consortium"/>
            <person name="Richards S."/>
            <person name="Gibbs R.A."/>
            <person name="Weinstock G.M."/>
            <person name="Brown S.J."/>
            <person name="Denell R."/>
            <person name="Beeman R.W."/>
            <person name="Gibbs R."/>
            <person name="Beeman R.W."/>
            <person name="Brown S.J."/>
            <person name="Bucher G."/>
            <person name="Friedrich M."/>
            <person name="Grimmelikhuijzen C.J."/>
            <person name="Klingler M."/>
            <person name="Lorenzen M."/>
            <person name="Richards S."/>
            <person name="Roth S."/>
            <person name="Schroder R."/>
            <person name="Tautz D."/>
            <person name="Zdobnov E.M."/>
            <person name="Muzny D."/>
            <person name="Gibbs R.A."/>
            <person name="Weinstock G.M."/>
            <person name="Attaway T."/>
            <person name="Bell S."/>
            <person name="Buhay C.J."/>
            <person name="Chandrabose M.N."/>
            <person name="Chavez D."/>
            <person name="Clerk-Blankenburg K.P."/>
            <person name="Cree A."/>
            <person name="Dao M."/>
            <person name="Davis C."/>
            <person name="Chacko J."/>
            <person name="Dinh H."/>
            <person name="Dugan-Rocha S."/>
            <person name="Fowler G."/>
            <person name="Garner T.T."/>
            <person name="Garnes J."/>
            <person name="Gnirke A."/>
            <person name="Hawes A."/>
            <person name="Hernandez J."/>
            <person name="Hines S."/>
            <person name="Holder M."/>
            <person name="Hume J."/>
            <person name="Jhangiani S.N."/>
            <person name="Joshi V."/>
            <person name="Khan Z.M."/>
            <person name="Jackson L."/>
            <person name="Kovar C."/>
            <person name="Kowis A."/>
            <person name="Lee S."/>
            <person name="Lewis L.R."/>
            <person name="Margolis J."/>
            <person name="Morgan M."/>
            <person name="Nazareth L.V."/>
            <person name="Nguyen N."/>
            <person name="Okwuonu G."/>
            <person name="Parker D."/>
            <person name="Richards S."/>
            <person name="Ruiz S.J."/>
            <person name="Santibanez J."/>
            <person name="Savard J."/>
            <person name="Scherer S.E."/>
            <person name="Schneider B."/>
            <person name="Sodergren E."/>
            <person name="Tautz D."/>
            <person name="Vattahil S."/>
            <person name="Villasana D."/>
            <person name="White C.S."/>
            <person name="Wright R."/>
            <person name="Park Y."/>
            <person name="Beeman R.W."/>
            <person name="Lord J."/>
            <person name="Oppert B."/>
            <person name="Lorenzen M."/>
            <person name="Brown S."/>
            <person name="Wang L."/>
            <person name="Savard J."/>
            <person name="Tautz D."/>
            <person name="Richards S."/>
            <person name="Weinstock G."/>
            <person name="Gibbs R.A."/>
            <person name="Liu Y."/>
            <person name="Worley K."/>
            <person name="Weinstock G."/>
            <person name="Elsik C.G."/>
            <person name="Reese J.T."/>
            <person name="Elhaik E."/>
            <person name="Landan G."/>
            <person name="Graur D."/>
            <person name="Arensburger P."/>
            <person name="Atkinson P."/>
            <person name="Beeman R.W."/>
            <person name="Beidler J."/>
            <person name="Brown S.J."/>
            <person name="Demuth J.P."/>
            <person name="Drury D.W."/>
            <person name="Du Y.Z."/>
            <person name="Fujiwara H."/>
            <person name="Lorenzen M."/>
            <person name="Maselli V."/>
            <person name="Osanai M."/>
            <person name="Park Y."/>
            <person name="Robertson H.M."/>
            <person name="Tu Z."/>
            <person name="Wang J.J."/>
            <person name="Wang S."/>
            <person name="Richards S."/>
            <person name="Song H."/>
            <person name="Zhang L."/>
            <person name="Sodergren E."/>
            <person name="Werner D."/>
            <person name="Stanke M."/>
            <person name="Morgenstern B."/>
            <person name="Solovyev V."/>
            <person name="Kosarev P."/>
            <person name="Brown G."/>
            <person name="Chen H.C."/>
            <person name="Ermolaeva O."/>
            <person name="Hlavina W."/>
            <person name="Kapustin Y."/>
            <person name="Kiryutin B."/>
            <person name="Kitts P."/>
            <person name="Maglott D."/>
            <person name="Pruitt K."/>
            <person name="Sapojnikov V."/>
            <person name="Souvorov A."/>
            <person name="Mackey A.J."/>
            <person name="Waterhouse R.M."/>
            <person name="Wyder S."/>
            <person name="Zdobnov E.M."/>
            <person name="Zdobnov E.M."/>
            <person name="Wyder S."/>
            <person name="Kriventseva E.V."/>
            <person name="Kadowaki T."/>
            <person name="Bork P."/>
            <person name="Aranda M."/>
            <person name="Bao R."/>
            <person name="Beermann A."/>
            <person name="Berns N."/>
            <person name="Bolognesi R."/>
            <person name="Bonneton F."/>
            <person name="Bopp D."/>
            <person name="Brown S.J."/>
            <person name="Bucher G."/>
            <person name="Butts T."/>
            <person name="Chaumot A."/>
            <person name="Denell R.E."/>
            <person name="Ferrier D.E."/>
            <person name="Friedrich M."/>
            <person name="Gordon C.M."/>
            <person name="Jindra M."/>
            <person name="Klingler M."/>
            <person name="Lan Q."/>
            <person name="Lattorff H.M."/>
            <person name="Laudet V."/>
            <person name="von Levetsow C."/>
            <person name="Liu Z."/>
            <person name="Lutz R."/>
            <person name="Lynch J.A."/>
            <person name="da Fonseca R.N."/>
            <person name="Posnien N."/>
            <person name="Reuter R."/>
            <person name="Roth S."/>
            <person name="Savard J."/>
            <person name="Schinko J.B."/>
            <person name="Schmitt C."/>
            <person name="Schoppmeier M."/>
            <person name="Schroder R."/>
            <person name="Shippy T.D."/>
            <person name="Simonnet F."/>
            <person name="Marques-Souza H."/>
            <person name="Tautz D."/>
            <person name="Tomoyasu Y."/>
            <person name="Trauner J."/>
            <person name="Van der Zee M."/>
            <person name="Vervoort M."/>
            <person name="Wittkopp N."/>
            <person name="Wimmer E.A."/>
            <person name="Yang X."/>
            <person name="Jones A.K."/>
            <person name="Sattelle D.B."/>
            <person name="Ebert P.R."/>
            <person name="Nelson D."/>
            <person name="Scott J.G."/>
            <person name="Beeman R.W."/>
            <person name="Muthukrishnan S."/>
            <person name="Kramer K.J."/>
            <person name="Arakane Y."/>
            <person name="Beeman R.W."/>
            <person name="Zhu Q."/>
            <person name="Hogenkamp D."/>
            <person name="Dixit R."/>
            <person name="Oppert B."/>
            <person name="Jiang H."/>
            <person name="Zou Z."/>
            <person name="Marshall J."/>
            <person name="Elpidina E."/>
            <person name="Vinokurov K."/>
            <person name="Oppert C."/>
            <person name="Zou Z."/>
            <person name="Evans J."/>
            <person name="Lu Z."/>
            <person name="Zhao P."/>
            <person name="Sumathipala N."/>
            <person name="Altincicek B."/>
            <person name="Vilcinskas A."/>
            <person name="Williams M."/>
            <person name="Hultmark D."/>
            <person name="Hetru C."/>
            <person name="Jiang H."/>
            <person name="Grimmelikhuijzen C.J."/>
            <person name="Hauser F."/>
            <person name="Cazzamali G."/>
            <person name="Williamson M."/>
            <person name="Park Y."/>
            <person name="Li B."/>
            <person name="Tanaka Y."/>
            <person name="Predel R."/>
            <person name="Neupert S."/>
            <person name="Schachtner J."/>
            <person name="Verleyen P."/>
            <person name="Raible F."/>
            <person name="Bork P."/>
            <person name="Friedrich M."/>
            <person name="Walden K.K."/>
            <person name="Robertson H.M."/>
            <person name="Angeli S."/>
            <person name="Foret S."/>
            <person name="Bucher G."/>
            <person name="Schuetz S."/>
            <person name="Maleszka R."/>
            <person name="Wimmer E.A."/>
            <person name="Beeman R.W."/>
            <person name="Lorenzen M."/>
            <person name="Tomoyasu Y."/>
            <person name="Miller S.C."/>
            <person name="Grossmann D."/>
            <person name="Bucher G."/>
        </authorList>
    </citation>
    <scope>NUCLEOTIDE SEQUENCE [LARGE SCALE GENOMIC DNA]</scope>
    <source>
        <strain evidence="14 15">Georgia GA2</strain>
    </source>
</reference>
<accession>A0A139WCJ4</accession>
<sequence length="3327" mass="387845">MFEPKAIFIIILTRASPHIFQNLAQHFIYKVVVLTPQNDLLTYDPFVIEDALAKGVAPKNLGKCINFDPSRKIFTKSLPFYWRNTTVSTTFIQHYPYVFLEGGSLKGQFFDILDVVAKKLQFQVNLTEFRSQNNTSEAALSFLQAGGSHMMLNHRRTDVHNYFKFDLSQINLPAHFYWFAPNCSYSPVWRIFFRQFDFLTLFFTTFFLVFLSLIWYKVSERNDLVYTTLLNLLMLVEAPIFEFAKIRKISGRILATSMFGFLILSAVGKNELLRSFTTHLTQCPYKNLQDIIKNNLKCYVSSDMKDYYQFHDEVHIKSFIHQMPEIVVITATEIGQDLTTLEKTELLNPRAKFVIISNETAKFPELFQTLALYFIYKVVVITQGREIVTYDPFRNENINNKVEPYPLCDCFNHNLAKIFDKKLPKFWRNTTVRVIFSEHFPYLYYEKGALLGENFKVLNLIKEKLKFKLVIEELDEHKSWRFVDLLQDRKFHQIANLQTLKVHNHLKVDLVPIDLAAHFYWVVPNGGQVPYWRIFLQNVDPLVWLSIVFFQLVVTLLWCFIEGKDLLYSFFTHFQLFSESNSFNVLKIRKTSSRVFIASSMFACLILSTSFKSEMLNSFTTIIYDYPIKSLDDIIAKNLSCFVAQDMKLLYKSVGDFYYKYVSSCEVLDDLDDQQDILLKIALEKKSATISRNLKFKFAANTLLQMGYKKPPMFLIRKQVKFDFLYIYLTKGFPLYDRITEVVSRMHSSGFTAYFRRIVDYKIASALKSNEKIQSKNLELENVSMGFYTRKAQILMNFRQANLAAYFDFELVPLNLGATYSWVVPKARRVPFWKSIFLTFNIFLWLVILVFLVLLATTWRFLQNQGFVTSFLTIFQLILESTTVEITRLRTNSARIVIYSTLLPFLVISNMFKSEMIRSLTSFSFEKQINSLRDIVENGLSCSVTNTVKLSYFHSNDPYKDYVQNCAVHQFEEKKDEIFDRIAFKRDHATVSRTTQFKFALSKFYNMGHKEPLLHMVPGPMAYYYIYVAKGSPFYHRFLDISSRLQAFGFKKMLFERNKSKAETVLKIHERIKTDDLTIEHIAVAFYLWFFGIGLAFVAFLGEIIDKKRVSNKRPDLYVITVKGDLKPTLEYLASFDIFNPRAQFIILIKTTNYKFYFRELAQFFIYRAILVDTKGNIVTNNIKIIRCTQAKEFPKDLTHHLWKNTTIPVVFYQDYPYLYVKNGKLGGFFYNHFTTVQKFLKFRTEMFEFVNGGYDNRSTTLELLKSRKYAVMINFENANYYTQFDSVSLNLGMQYFWVVLKADYSPGWKVLYRSFDLFTWLSILFFLIFLSFFHKKNDLVRMILLHYQLLLENGLNLNNLRKNWITLATLFAFMVLTTTFQTLMIVSFEKRPKERQINTLRGIIDSGMKCYTSAEVKLLYATLKEPFKSYIGNCTTLTDTHRNLLVQEFAQKKPTAVTLRRIESKHFAYKFYEMGFEDGLLYNIPARIKLDPAYIYFAKGHPLVARYRQIVARMFDCGFRKYLLAKADYKIDRLLQAKSYIRPHNLTFEQISVAFYVLLAGLGVAIAVFLAEILDATEKCIEKIINFSYKPDSLIYLIDTGLKLPFPVVYQTSSSPVLQLFEYQKPQFYVISDKTNLANLTKFEIFNPRAKFILLVNSTEYGTYFQELANYYVHSVVLVTLDGQVITPSHKILNCLDNKLGVFDQGNTQQGNSSHKVIFFQDYPYVFYDRRNNLRGFFNRFLKTVSEGLKIELKIVENLQNETDNRTAALERLLRREFPFMLNFNTAKRTDFYKFDLVPLYLTFYFYWVVPKSEPLPAWKSLHRNFDICTWTLIISTLLILSLLRRLLIKKNLNNSFLLHYQILVENSNFAVHGIRKSSTRLVVFLTIFSFLILSTSFKTLMIRSFTNDLREQQIDSFGQIVESQMSCFTTDEVKEIYDLWYVSNCATLSDRNKKQVLARFARKVPTALTLRRIEYKYAEYEFYLMGFNEPLLHLIRQRIKLDYAYIYFSKGHPLYFRFKELVKRLANSGISSWLVSKANYRIDRILKTKSAIFSKTLDFHQISVAFYLLVTGLSVSVLVFSVEITKMKLLFACISLTLCVNESHFIDMETTCVERIITKFPNSVIYTIDTNLKLNYPVIYQTTIRQYLTLFQFRYPDLYVIDLEALDIDQMLQFLEQFDIFNSRAKYIILSKNAKPGVILQKLLKYFIYNAVVLTPNGTTVTFNPFINENVSPDDIQPIVLGSCLELEPSELFNTYLPKVWRNTTIPAVFFNMYPFLYADQNNEIQGMAFRNFKLIQDVLKFRINVTRTKVGAFGAVRINRTYTNVLGLLQTRQQHLMLNNFMLLTSQQVLEFDLTTFWGVLSQHWVVPKAQPVPDWLAIFYAFNPIIWVLVFFSLIVLSVVWHYFGNDSLLESLELHFQILLESSNSKVLKITPLSSRVLACVAIFSFYVVSTAFRREMVRIFTSYLYQDQTNSLKGLVKKRIPCTVYGEIKELYQSKEEIFGDYVNNVCSTIVPNTDIADTFTRIASGENLATVLTKMTFKSLKNRMYLKGGKEPQVYLIPKAIKSEFIYSFLAKGHPFHQRFKIVTGRLVSSGITSWFRKQFQQSLEKELESKEIVNADDLSFEEVSAAIYILFAGFILGFVTYVGYMQFTNPTLLIRDIDLIKQIGVKIFDSFHDHVTAAGIETEPLLNQSLISLHGEDWKRMRATLSPAFTSSKMKNMYHLIYECSENFAQHFQDGKQNVEVKDIFSKFTNDVIATAAFGIQVNSLKEPDNEFYSMGKALTTFQGFQLIKFFFVQLVPKIAEILKVRFLNPKVANFFTSIIINNMQKRERDGIIRPDLIHLLMEARKGKLKYDKGNEFGDGFATVEESEIGKNTKQVELTDDLIVAQALLFFFAGFDTVSTGASFLAHELATNPDVQKKLQEEIDMVLEENHGKISYTRIQSMKYLDQVISESLRLWPPAPQTDRFCNTDFVLEPTKPHERRFTIEKGVTTIIPIYGIHRDPQYFPNPDKFDPERFSDENKAKIVPGTYMPFGVGPRNCIAWPLVGNMWSTFIQKKNFNEISNDIYKKYPNDRYVGYMQFTDPVLLIRDLDLIKQIGVKVFDNFRDHHAVAGFKTEPLFNKSLAFLEGEEWKQMRATLSPAFTSSKMKNMYHLIYECAENFAKHFQGKKQDVEVKDVFSRFTNDIIATVAFGIQINSLEERNNEFYLSGKSVTTFSGKQLLKFFAAQVIPQVFEFFKVGVFDQKIVKYFNDIIIDNMHKREKEGIIRPDLIHLLMEARKGKLKHDNSNEGGDGFATVEESDIGKNSKKMELTDELMLFGT</sequence>